<feature type="repeat" description="WD" evidence="3">
    <location>
        <begin position="1007"/>
        <end position="1041"/>
    </location>
</feature>
<feature type="repeat" description="WD" evidence="3">
    <location>
        <begin position="1258"/>
        <end position="1299"/>
    </location>
</feature>
<dbReference type="EMBL" id="JADEXS010000133">
    <property type="protein sequence ID" value="MBE9023140.1"/>
    <property type="molecule type" value="Genomic_DNA"/>
</dbReference>
<dbReference type="Pfam" id="PF12770">
    <property type="entry name" value="CHAT"/>
    <property type="match status" value="1"/>
</dbReference>
<dbReference type="InterPro" id="IPR036322">
    <property type="entry name" value="WD40_repeat_dom_sf"/>
</dbReference>
<dbReference type="InterPro" id="IPR049052">
    <property type="entry name" value="nSTAND1"/>
</dbReference>
<evidence type="ECO:0000259" key="5">
    <source>
        <dbReference type="Pfam" id="PF20703"/>
    </source>
</evidence>
<dbReference type="InterPro" id="IPR024983">
    <property type="entry name" value="CHAT_dom"/>
</dbReference>
<organism evidence="6 7">
    <name type="scientific">Desmonostoc muscorum LEGE 12446</name>
    <dbReference type="NCBI Taxonomy" id="1828758"/>
    <lineage>
        <taxon>Bacteria</taxon>
        <taxon>Bacillati</taxon>
        <taxon>Cyanobacteriota</taxon>
        <taxon>Cyanophyceae</taxon>
        <taxon>Nostocales</taxon>
        <taxon>Nostocaceae</taxon>
        <taxon>Desmonostoc</taxon>
    </lineage>
</organism>
<feature type="repeat" description="WD" evidence="3">
    <location>
        <begin position="1504"/>
        <end position="1538"/>
    </location>
</feature>
<dbReference type="InterPro" id="IPR027417">
    <property type="entry name" value="P-loop_NTPase"/>
</dbReference>
<dbReference type="SUPFAM" id="SSF52540">
    <property type="entry name" value="P-loop containing nucleoside triphosphate hydrolases"/>
    <property type="match status" value="1"/>
</dbReference>
<comment type="caution">
    <text evidence="6">The sequence shown here is derived from an EMBL/GenBank/DDBJ whole genome shotgun (WGS) entry which is preliminary data.</text>
</comment>
<dbReference type="PROSITE" id="PS50294">
    <property type="entry name" value="WD_REPEATS_REGION"/>
    <property type="match status" value="10"/>
</dbReference>
<dbReference type="RefSeq" id="WP_193916590.1">
    <property type="nucleotide sequence ID" value="NZ_JADEXS020000001.1"/>
</dbReference>
<dbReference type="PROSITE" id="PS00678">
    <property type="entry name" value="WD_REPEATS_1"/>
    <property type="match status" value="9"/>
</dbReference>
<feature type="repeat" description="WD" evidence="3">
    <location>
        <begin position="1048"/>
        <end position="1089"/>
    </location>
</feature>
<dbReference type="Gene3D" id="3.40.50.300">
    <property type="entry name" value="P-loop containing nucleotide triphosphate hydrolases"/>
    <property type="match status" value="1"/>
</dbReference>
<dbReference type="SMART" id="SM00320">
    <property type="entry name" value="WD40"/>
    <property type="match status" value="14"/>
</dbReference>
<dbReference type="InterPro" id="IPR001680">
    <property type="entry name" value="WD40_rpt"/>
</dbReference>
<feature type="repeat" description="WD" evidence="3">
    <location>
        <begin position="1382"/>
        <end position="1423"/>
    </location>
</feature>
<feature type="repeat" description="WD" evidence="3">
    <location>
        <begin position="1341"/>
        <end position="1382"/>
    </location>
</feature>
<feature type="repeat" description="WD" evidence="3">
    <location>
        <begin position="1214"/>
        <end position="1255"/>
    </location>
</feature>
<feature type="domain" description="Novel STAND NTPase 1" evidence="5">
    <location>
        <begin position="455"/>
        <end position="821"/>
    </location>
</feature>
<dbReference type="CDD" id="cd00200">
    <property type="entry name" value="WD40"/>
    <property type="match status" value="2"/>
</dbReference>
<feature type="repeat" description="WD" evidence="3">
    <location>
        <begin position="1464"/>
        <end position="1505"/>
    </location>
</feature>
<dbReference type="PANTHER" id="PTHR19879:SF9">
    <property type="entry name" value="TRANSCRIPTION INITIATION FACTOR TFIID SUBUNIT 5"/>
    <property type="match status" value="1"/>
</dbReference>
<dbReference type="Gene3D" id="2.130.10.10">
    <property type="entry name" value="YVTN repeat-like/Quinoprotein amine dehydrogenase"/>
    <property type="match status" value="4"/>
</dbReference>
<gene>
    <name evidence="6" type="ORF">IQ276_12080</name>
</gene>
<feature type="domain" description="CHAT" evidence="4">
    <location>
        <begin position="57"/>
        <end position="339"/>
    </location>
</feature>
<dbReference type="SUPFAM" id="SSF50993">
    <property type="entry name" value="Peptidase/esterase 'gauge' domain"/>
    <property type="match status" value="1"/>
</dbReference>
<dbReference type="PRINTS" id="PR00320">
    <property type="entry name" value="GPROTEINBRPT"/>
</dbReference>
<proteinExistence type="predicted"/>
<dbReference type="Proteomes" id="UP000622533">
    <property type="component" value="Unassembled WGS sequence"/>
</dbReference>
<accession>A0A8J6ZUU3</accession>
<keyword evidence="1 3" id="KW-0853">WD repeat</keyword>
<evidence type="ECO:0000256" key="2">
    <source>
        <dbReference type="ARBA" id="ARBA00022737"/>
    </source>
</evidence>
<evidence type="ECO:0000256" key="3">
    <source>
        <dbReference type="PROSITE-ProRule" id="PRU00221"/>
    </source>
</evidence>
<dbReference type="Pfam" id="PF20703">
    <property type="entry name" value="nSTAND1"/>
    <property type="match status" value="1"/>
</dbReference>
<feature type="repeat" description="WD" evidence="3">
    <location>
        <begin position="967"/>
        <end position="1001"/>
    </location>
</feature>
<keyword evidence="2" id="KW-0677">Repeat</keyword>
<feature type="repeat" description="WD" evidence="3">
    <location>
        <begin position="1312"/>
        <end position="1341"/>
    </location>
</feature>
<evidence type="ECO:0000256" key="1">
    <source>
        <dbReference type="ARBA" id="ARBA00022574"/>
    </source>
</evidence>
<name>A0A8J6ZUU3_DESMC</name>
<dbReference type="SUPFAM" id="SSF50978">
    <property type="entry name" value="WD40 repeat-like"/>
    <property type="match status" value="2"/>
</dbReference>
<dbReference type="InterPro" id="IPR019775">
    <property type="entry name" value="WD40_repeat_CS"/>
</dbReference>
<dbReference type="PROSITE" id="PS50082">
    <property type="entry name" value="WD_REPEATS_2"/>
    <property type="match status" value="12"/>
</dbReference>
<dbReference type="InterPro" id="IPR020472">
    <property type="entry name" value="WD40_PAC1"/>
</dbReference>
<dbReference type="Pfam" id="PF00400">
    <property type="entry name" value="WD40"/>
    <property type="match status" value="11"/>
</dbReference>
<feature type="repeat" description="WD" evidence="3">
    <location>
        <begin position="1130"/>
        <end position="1164"/>
    </location>
</feature>
<feature type="repeat" description="WD" evidence="3">
    <location>
        <begin position="1423"/>
        <end position="1464"/>
    </location>
</feature>
<evidence type="ECO:0000259" key="4">
    <source>
        <dbReference type="Pfam" id="PF12770"/>
    </source>
</evidence>
<sequence>MNTFEITIQRKSENNWPIVVEHTRFGELLPLRSEGTLELTAENFQQLTSFLGQPKDYGTLLGKTLFRDDVRDAFVGAMRESDEPLRMLLFIEASDPQLRTLRWEKLCAPIDGEWELLALNQRVPFSFYIPAITDRRFPPIGRRDLRALVLVASPSDSQKYKLAEFDVEASVNSVKSALGEIPCDILATIPGAIGLPTIDELCTQLSDRNKQYTILHFVSHGRVMDNGETVVYWSKADNTVEAIAATHLLERLRPLRGAKGLPHFTFLCTCESASPDAEGSLGGLGQRLVRDLGMPAVVAMTDKVTIKTAQTLIENFYKQLRASGEVDSALHEATAALAKRGDLTVPALFSRLGGRPLFSDQLDRELTNAEIKYGLQRLGELLPQRAPTLQLKFDIPAQKLENILGADVAALSKQAREEREQVLEEVNNLCEEILDINFHALALDQQLPNYDSRCPFRGLYPFRVENREFFFGREQLITQLQEKLTEHNFLAVLGASGSGKSSVVLAGLIPLLQEKQPDLQLAYMTPSSHPIEKLQTSLSPMQGQSSILVIDQFEELFTLCADETVRLTFIEKLLSLIPYQKVIVTMRADFWGECASYRNLKDLMEARQKLIGPMDATELRKAMEMQAAQVGLRFEAGLSNSILDDVQGEPGAMPLLQHALLEMWKRRHGRWLRCVEYQAIGGVNMAIAQTADDVYNTLSSPEQDQVKNIFIRLTRLDENALEGEKRRDTRRRVWLDELIPAGGDLASTKQLVQQLAGEGARLVVTSVDESTNREEVEVAHEALIRYWPRLLKWLDENRINLQLRESIRQAALDWEKEQKDENYLVHRGGRLEDAQVLAKHTNFLNQSEADYVKACRELRDRQQKEKEARRRREITIAWATAGGSLIALIVTATLAHKASYEKYQAEITKTEALGRYSLSLSDYNQDLEALVQGIKAGKILQQQNFTQPLVLQALQTVVDRVRERNNLTGHQNIVNTVVFNPDGKILASASDDKTVKLWDLNGKELHTLKHQEKVISVVFSPDGKTLATASQDNTIKLWDLNGRKLKSFPPQQTEFKSVVFSPDGKTLGTLSEDNTIRLWNLNSGETKKIKYDEGNEGIIVFSPDSKTVAISYQNNDVKLWDLNGKELQTLKGHQEIASSIAFSPNGKTLAIAHADKTVTLWALNGKEFKSFREYTTDTRITGVFFSYDGKTLAVATEDNNIELRDLDGEQLVIFKGHQENIASVAFSPDGKTLASASYDSTIKLWDLNNKRSPTFKTFTTGNANFQTVAFSSDGKTLASTNLAGTIELWNLNGKEIQTFKTENLRHANTAIFSPDGKVVASGNFTGTIKLWNLNGDELENFSGHQKAITSLVFSPDGKTLASASQDTTIKLWDLNSKKSQILKGHKESVNSVAFSPDGKILASGSNDNHVKLWDLDGNELKTFKGHQGNVNSVIFSLDGKTVVSGSQDKTVKLWDLNGKELRTLKAHKGGVNSVAFSPDGKTLASASEDKTVKFWDLDGKELRTLKHEEFVTNVIFSPDGKTLLTTINNPSMIIWDLDKLALDPLLDNACDWVRDYLKYSDEVQEEDKDLCNRIGTIK</sequence>
<dbReference type="InterPro" id="IPR015943">
    <property type="entry name" value="WD40/YVTN_repeat-like_dom_sf"/>
</dbReference>
<protein>
    <submittedName>
        <fullName evidence="6">CHAT domain-containing protein</fullName>
    </submittedName>
</protein>
<keyword evidence="7" id="KW-1185">Reference proteome</keyword>
<evidence type="ECO:0000313" key="6">
    <source>
        <dbReference type="EMBL" id="MBE9023140.1"/>
    </source>
</evidence>
<dbReference type="PANTHER" id="PTHR19879">
    <property type="entry name" value="TRANSCRIPTION INITIATION FACTOR TFIID"/>
    <property type="match status" value="1"/>
</dbReference>
<reference evidence="6" key="1">
    <citation type="submission" date="2020-10" db="EMBL/GenBank/DDBJ databases">
        <authorList>
            <person name="Castelo-Branco R."/>
            <person name="Eusebio N."/>
            <person name="Adriana R."/>
            <person name="Vieira A."/>
            <person name="Brugerolle De Fraissinette N."/>
            <person name="Rezende De Castro R."/>
            <person name="Schneider M.P."/>
            <person name="Vasconcelos V."/>
            <person name="Leao P.N."/>
        </authorList>
    </citation>
    <scope>NUCLEOTIDE SEQUENCE</scope>
    <source>
        <strain evidence="6">LEGE 12446</strain>
    </source>
</reference>
<evidence type="ECO:0000313" key="7">
    <source>
        <dbReference type="Proteomes" id="UP000622533"/>
    </source>
</evidence>